<feature type="domain" description="Pyrrolo-quinoline quinone repeat" evidence="1">
    <location>
        <begin position="303"/>
        <end position="416"/>
    </location>
</feature>
<organism evidence="2">
    <name type="scientific">hydrothermal vent metagenome</name>
    <dbReference type="NCBI Taxonomy" id="652676"/>
    <lineage>
        <taxon>unclassified sequences</taxon>
        <taxon>metagenomes</taxon>
        <taxon>ecological metagenomes</taxon>
    </lineage>
</organism>
<name>A0A3B1B2P9_9ZZZZ</name>
<dbReference type="InterPro" id="IPR011047">
    <property type="entry name" value="Quinoprotein_ADH-like_sf"/>
</dbReference>
<dbReference type="AlphaFoldDB" id="A0A3B1B2P9"/>
<gene>
    <name evidence="2" type="ORF">MNBD_GAMMA25-997</name>
</gene>
<dbReference type="InterPro" id="IPR002372">
    <property type="entry name" value="PQQ_rpt_dom"/>
</dbReference>
<dbReference type="InterPro" id="IPR018391">
    <property type="entry name" value="PQQ_b-propeller_rpt"/>
</dbReference>
<dbReference type="EMBL" id="UOFY01000007">
    <property type="protein sequence ID" value="VAX06223.1"/>
    <property type="molecule type" value="Genomic_DNA"/>
</dbReference>
<feature type="domain" description="Pyrrolo-quinoline quinone repeat" evidence="1">
    <location>
        <begin position="81"/>
        <end position="226"/>
    </location>
</feature>
<protein>
    <recommendedName>
        <fullName evidence="1">Pyrrolo-quinoline quinone repeat domain-containing protein</fullName>
    </recommendedName>
</protein>
<dbReference type="SUPFAM" id="SSF50998">
    <property type="entry name" value="Quinoprotein alcohol dehydrogenase-like"/>
    <property type="match status" value="2"/>
</dbReference>
<proteinExistence type="predicted"/>
<evidence type="ECO:0000313" key="2">
    <source>
        <dbReference type="EMBL" id="VAX06223.1"/>
    </source>
</evidence>
<dbReference type="PANTHER" id="PTHR34512">
    <property type="entry name" value="CELL SURFACE PROTEIN"/>
    <property type="match status" value="1"/>
</dbReference>
<reference evidence="2" key="1">
    <citation type="submission" date="2018-06" db="EMBL/GenBank/DDBJ databases">
        <authorList>
            <person name="Zhirakovskaya E."/>
        </authorList>
    </citation>
    <scope>NUCLEOTIDE SEQUENCE</scope>
</reference>
<sequence>MRIGLIFLASCIAPGTQAGIFDTDVAVSAYADTEQLKKEATKYKPAKWKIPLAQDVIENMLMLDGNMAALSLRNYNENLKRDRITLVDLEKGKMLWTHPADEEASDLSIVAVSKDYILIRTDYDNTTSLTALKTRSGQQAWQKKLPAIGMLMIQQLDQNHVLLITENNDDMEYQYVEINSGKKEWSYHAEKGSSPFTQVITYKNNIIILGEQLVGLNTKNGRLRWKFKSIKYNANTAAPLLKYDSLYIVDSNNVLSRINPSRGKLIWQHKNPKQYRLTAIDANKMQVYLRGIEKAGTGQESIFIKIDNKRGRLKWRTLVKDKLSLVSNLLEYKDIIYVASPTTLYALRKKTGEIKYSNVVSRSQLSIYPVILRRVDKNIVFVGELTIGACQAKTGRRIYRRSMNSIHQAADLSVVDASIKRLRKKLSQKGNVPEKTWRCVSCEMSGAAQARADQLYDKSWHGGLTDYESIEGGRARKMSGVYAAVGAYESAAHFSTVMYDAVVSQRDKENLARHRLIRATIINSYPTMMTENYAYRPTRFTNQISSEAGVFMQITAINLHSGKRSKTSMSVPYKDYGLWIYVDEKKKIAYQQSIGFYPNEDTPVMSYLIAKPIELSR</sequence>
<dbReference type="Pfam" id="PF13360">
    <property type="entry name" value="PQQ_2"/>
    <property type="match status" value="2"/>
</dbReference>
<evidence type="ECO:0000259" key="1">
    <source>
        <dbReference type="Pfam" id="PF13360"/>
    </source>
</evidence>
<dbReference type="Gene3D" id="2.130.10.10">
    <property type="entry name" value="YVTN repeat-like/Quinoprotein amine dehydrogenase"/>
    <property type="match status" value="1"/>
</dbReference>
<dbReference type="SMART" id="SM00564">
    <property type="entry name" value="PQQ"/>
    <property type="match status" value="3"/>
</dbReference>
<accession>A0A3B1B2P9</accession>
<dbReference type="PANTHER" id="PTHR34512:SF30">
    <property type="entry name" value="OUTER MEMBRANE PROTEIN ASSEMBLY FACTOR BAMB"/>
    <property type="match status" value="1"/>
</dbReference>
<dbReference type="InterPro" id="IPR015943">
    <property type="entry name" value="WD40/YVTN_repeat-like_dom_sf"/>
</dbReference>